<sequence>MTLKKKVILSVVALIGTFVFSFCIGYKENLKKIVATEKYKISNSIDEFLGKKESDKIKYTLNNNTRKKTSDILIVKQEYDITFDPEDETKNTVLKSNEETNVAKEHKENMTKEQITKSYEKEGYIVVWDNDMKVEVIKNKYINNHKVDGVFVLNKSKNNDKIEVYKVDDNGNLQDTKEQAYINTNQLKNETKNRLEKGFLVFGSKEDAKKLAGYD</sequence>
<dbReference type="AlphaFoldDB" id="A0A1S8L7U4"/>
<gene>
    <name evidence="1" type="ORF">CROST_028990</name>
</gene>
<organism evidence="1 2">
    <name type="scientific">Clostridium felsineum</name>
    <dbReference type="NCBI Taxonomy" id="36839"/>
    <lineage>
        <taxon>Bacteria</taxon>
        <taxon>Bacillati</taxon>
        <taxon>Bacillota</taxon>
        <taxon>Clostridia</taxon>
        <taxon>Eubacteriales</taxon>
        <taxon>Clostridiaceae</taxon>
        <taxon>Clostridium</taxon>
    </lineage>
</organism>
<dbReference type="EMBL" id="CP096983">
    <property type="protein sequence ID" value="URZ12182.1"/>
    <property type="molecule type" value="Genomic_DNA"/>
</dbReference>
<proteinExistence type="predicted"/>
<dbReference type="KEGG" id="crw:CROST_028990"/>
<keyword evidence="2" id="KW-1185">Reference proteome</keyword>
<protein>
    <submittedName>
        <fullName evidence="1">Uncharacterized protein</fullName>
    </submittedName>
</protein>
<evidence type="ECO:0000313" key="1">
    <source>
        <dbReference type="EMBL" id="URZ12182.1"/>
    </source>
</evidence>
<dbReference type="RefSeq" id="WP_077831998.1">
    <property type="nucleotide sequence ID" value="NZ_CP096983.1"/>
</dbReference>
<accession>A0A1S8L7U4</accession>
<name>A0A1S8L7U4_9CLOT</name>
<dbReference type="Proteomes" id="UP000190951">
    <property type="component" value="Chromosome"/>
</dbReference>
<evidence type="ECO:0000313" key="2">
    <source>
        <dbReference type="Proteomes" id="UP000190951"/>
    </source>
</evidence>
<reference evidence="1 2" key="1">
    <citation type="submission" date="2022-04" db="EMBL/GenBank/DDBJ databases">
        <title>Genome sequence of C. roseum typestrain.</title>
        <authorList>
            <person name="Poehlein A."/>
            <person name="Schoch T."/>
            <person name="Duerre P."/>
            <person name="Daniel R."/>
        </authorList>
    </citation>
    <scope>NUCLEOTIDE SEQUENCE [LARGE SCALE GENOMIC DNA]</scope>
    <source>
        <strain evidence="1 2">DSM 7320</strain>
    </source>
</reference>
<dbReference type="STRING" id="84029.CROST_19210"/>